<evidence type="ECO:0000313" key="2">
    <source>
        <dbReference type="Proteomes" id="UP000185678"/>
    </source>
</evidence>
<organism evidence="1 2">
    <name type="scientific">Insolitispirillum peregrinum</name>
    <dbReference type="NCBI Taxonomy" id="80876"/>
    <lineage>
        <taxon>Bacteria</taxon>
        <taxon>Pseudomonadati</taxon>
        <taxon>Pseudomonadota</taxon>
        <taxon>Alphaproteobacteria</taxon>
        <taxon>Rhodospirillales</taxon>
        <taxon>Novispirillaceae</taxon>
        <taxon>Insolitispirillum</taxon>
    </lineage>
</organism>
<evidence type="ECO:0000313" key="1">
    <source>
        <dbReference type="EMBL" id="SIS68834.1"/>
    </source>
</evidence>
<dbReference type="RefSeq" id="WP_076399762.1">
    <property type="nucleotide sequence ID" value="NZ_FTOA01000003.1"/>
</dbReference>
<accession>A0A1N7L4U1</accession>
<keyword evidence="2" id="KW-1185">Reference proteome</keyword>
<protein>
    <submittedName>
        <fullName evidence="1">Uncharacterized protein</fullName>
    </submittedName>
</protein>
<dbReference type="EMBL" id="FTOA01000003">
    <property type="protein sequence ID" value="SIS68834.1"/>
    <property type="molecule type" value="Genomic_DNA"/>
</dbReference>
<name>A0A1N7L4U1_9PROT</name>
<dbReference type="Proteomes" id="UP000185678">
    <property type="component" value="Unassembled WGS sequence"/>
</dbReference>
<dbReference type="OrthoDB" id="5625447at2"/>
<reference evidence="1 2" key="1">
    <citation type="submission" date="2017-01" db="EMBL/GenBank/DDBJ databases">
        <authorList>
            <person name="Mah S.A."/>
            <person name="Swanson W.J."/>
            <person name="Moy G.W."/>
            <person name="Vacquier V.D."/>
        </authorList>
    </citation>
    <scope>NUCLEOTIDE SEQUENCE [LARGE SCALE GENOMIC DNA]</scope>
    <source>
        <strain evidence="1 2">DSM 11589</strain>
    </source>
</reference>
<dbReference type="AlphaFoldDB" id="A0A1N7L4U1"/>
<dbReference type="STRING" id="80876.SAMN05421779_103113"/>
<sequence>MLTIQDCLDLCELDIDEVLAIAHHEHLPDIVAIEKAHALLKESWGAPAIRQMILDEVHVCVERGDCSEAAKALALLNRTFVAHPGGVDRRSVPHQSHHH</sequence>
<gene>
    <name evidence="1" type="ORF">SAMN05421779_103113</name>
</gene>
<proteinExistence type="predicted"/>